<name>A0A5N6L409_9ROSI</name>
<gene>
    <name evidence="2" type="ORF">FH972_026447</name>
</gene>
<dbReference type="PANTHER" id="PTHR36587:SF2">
    <property type="entry name" value="EXPRESSION SITE-ASSOCIATED GENE 3 (ESAG3)-LIKE PROTEIN"/>
    <property type="match status" value="1"/>
</dbReference>
<dbReference type="PANTHER" id="PTHR36587">
    <property type="entry name" value="EXPRESSION SITE-ASSOCIATED GENE 3 (ESAG3)-LIKE PROTEIN"/>
    <property type="match status" value="1"/>
</dbReference>
<dbReference type="Proteomes" id="UP000327013">
    <property type="component" value="Unassembled WGS sequence"/>
</dbReference>
<protein>
    <submittedName>
        <fullName evidence="2">Uncharacterized protein</fullName>
    </submittedName>
</protein>
<evidence type="ECO:0000256" key="1">
    <source>
        <dbReference type="SAM" id="Phobius"/>
    </source>
</evidence>
<dbReference type="AlphaFoldDB" id="A0A5N6L409"/>
<organism evidence="2 3">
    <name type="scientific">Carpinus fangiana</name>
    <dbReference type="NCBI Taxonomy" id="176857"/>
    <lineage>
        <taxon>Eukaryota</taxon>
        <taxon>Viridiplantae</taxon>
        <taxon>Streptophyta</taxon>
        <taxon>Embryophyta</taxon>
        <taxon>Tracheophyta</taxon>
        <taxon>Spermatophyta</taxon>
        <taxon>Magnoliopsida</taxon>
        <taxon>eudicotyledons</taxon>
        <taxon>Gunneridae</taxon>
        <taxon>Pentapetalae</taxon>
        <taxon>rosids</taxon>
        <taxon>fabids</taxon>
        <taxon>Fagales</taxon>
        <taxon>Betulaceae</taxon>
        <taxon>Carpinus</taxon>
    </lineage>
</organism>
<evidence type="ECO:0000313" key="2">
    <source>
        <dbReference type="EMBL" id="KAB8737488.1"/>
    </source>
</evidence>
<keyword evidence="1" id="KW-1133">Transmembrane helix</keyword>
<reference evidence="2 3" key="1">
    <citation type="submission" date="2019-06" db="EMBL/GenBank/DDBJ databases">
        <title>A chromosomal-level reference genome of Carpinus fangiana (Coryloideae, Betulaceae).</title>
        <authorList>
            <person name="Yang X."/>
            <person name="Wang Z."/>
            <person name="Zhang L."/>
            <person name="Hao G."/>
            <person name="Liu J."/>
            <person name="Yang Y."/>
        </authorList>
    </citation>
    <scope>NUCLEOTIDE SEQUENCE [LARGE SCALE GENOMIC DNA]</scope>
    <source>
        <strain evidence="2">Cfa_2016G</strain>
        <tissue evidence="2">Leaf</tissue>
    </source>
</reference>
<keyword evidence="1" id="KW-0812">Transmembrane</keyword>
<dbReference type="OrthoDB" id="422736at2759"/>
<sequence>MGARWIRWTSPLPRTSYPEKRFVQILASAAVFIVVCLALVSFSPGQGAGYAPFHSASVGEPRRLHFLLPSDKSDARICKAMFSALVNGYPSPILLNWGLEESSLEMNGYDMKAGKIWGVLQYLRALPRSADDDLVLMSDAYDVWFQLPPDILLARYDAANARANARIAREHGEVAVAAHNLAQTIIFGAEKFCWPRNHTDPACYAVPMSTLRPDAYGPHTDSAEVKTQRPRFLNSGLIAGPVSDMRALYERVHELWTAEAPVTHSDDEKANDGDQNIFAEVYGRQEYARQRIRGTNDWVFNFGESHANSTLAHPSPDDRSWEFHIGLDLDGNMFQALNEAHMDLSFVTHADSAQLAKFDRKHGTDTIYGPTDASFPFPADLELLERKPFDALVGEDTETSALRRKGWADVPLATNFHARTIPVALHHNGYNRLLKPWWREVWWTVFGAGSRLLRDMRNQRTQLGAWTVKGVFLSWDELCEGFDRDVFPP</sequence>
<keyword evidence="3" id="KW-1185">Reference proteome</keyword>
<accession>A0A5N6L409</accession>
<feature type="transmembrane region" description="Helical" evidence="1">
    <location>
        <begin position="21"/>
        <end position="42"/>
    </location>
</feature>
<proteinExistence type="predicted"/>
<evidence type="ECO:0000313" key="3">
    <source>
        <dbReference type="Proteomes" id="UP000327013"/>
    </source>
</evidence>
<comment type="caution">
    <text evidence="2">The sequence shown here is derived from an EMBL/GenBank/DDBJ whole genome shotgun (WGS) entry which is preliminary data.</text>
</comment>
<keyword evidence="1" id="KW-0472">Membrane</keyword>
<dbReference type="EMBL" id="VIBQ01000096">
    <property type="protein sequence ID" value="KAB8737488.1"/>
    <property type="molecule type" value="Genomic_DNA"/>
</dbReference>
<dbReference type="CDD" id="cd22997">
    <property type="entry name" value="GT_LH"/>
    <property type="match status" value="1"/>
</dbReference>